<accession>A0A1T5AWW0</accession>
<dbReference type="SMART" id="SM00387">
    <property type="entry name" value="HATPase_c"/>
    <property type="match status" value="1"/>
</dbReference>
<evidence type="ECO:0000313" key="8">
    <source>
        <dbReference type="Proteomes" id="UP000190150"/>
    </source>
</evidence>
<dbReference type="InterPro" id="IPR003594">
    <property type="entry name" value="HATPase_dom"/>
</dbReference>
<dbReference type="PANTHER" id="PTHR42878">
    <property type="entry name" value="TWO-COMPONENT HISTIDINE KINASE"/>
    <property type="match status" value="1"/>
</dbReference>
<dbReference type="InterPro" id="IPR004358">
    <property type="entry name" value="Sig_transdc_His_kin-like_C"/>
</dbReference>
<keyword evidence="3" id="KW-0597">Phosphoprotein</keyword>
<dbReference type="PROSITE" id="PS50109">
    <property type="entry name" value="HIS_KIN"/>
    <property type="match status" value="1"/>
</dbReference>
<dbReference type="Proteomes" id="UP000190150">
    <property type="component" value="Unassembled WGS sequence"/>
</dbReference>
<dbReference type="SUPFAM" id="SSF55874">
    <property type="entry name" value="ATPase domain of HSP90 chaperone/DNA topoisomerase II/histidine kinase"/>
    <property type="match status" value="1"/>
</dbReference>
<dbReference type="InterPro" id="IPR035965">
    <property type="entry name" value="PAS-like_dom_sf"/>
</dbReference>
<dbReference type="Pfam" id="PF08448">
    <property type="entry name" value="PAS_4"/>
    <property type="match status" value="1"/>
</dbReference>
<dbReference type="CDD" id="cd00075">
    <property type="entry name" value="HATPase"/>
    <property type="match status" value="1"/>
</dbReference>
<dbReference type="STRING" id="1513896.SAMN05660841_00238"/>
<organism evidence="7 8">
    <name type="scientific">Sphingobacterium nematocida</name>
    <dbReference type="NCBI Taxonomy" id="1513896"/>
    <lineage>
        <taxon>Bacteria</taxon>
        <taxon>Pseudomonadati</taxon>
        <taxon>Bacteroidota</taxon>
        <taxon>Sphingobacteriia</taxon>
        <taxon>Sphingobacteriales</taxon>
        <taxon>Sphingobacteriaceae</taxon>
        <taxon>Sphingobacterium</taxon>
    </lineage>
</organism>
<protein>
    <recommendedName>
        <fullName evidence="2">histidine kinase</fullName>
        <ecNumber evidence="2">2.7.13.3</ecNumber>
    </recommendedName>
</protein>
<dbReference type="Gene3D" id="3.30.565.10">
    <property type="entry name" value="Histidine kinase-like ATPase, C-terminal domain"/>
    <property type="match status" value="1"/>
</dbReference>
<dbReference type="RefSeq" id="WP_079640593.1">
    <property type="nucleotide sequence ID" value="NZ_FUZF01000001.1"/>
</dbReference>
<dbReference type="SUPFAM" id="SSF47384">
    <property type="entry name" value="Homodimeric domain of signal transducing histidine kinase"/>
    <property type="match status" value="1"/>
</dbReference>
<dbReference type="EMBL" id="FUZF01000001">
    <property type="protein sequence ID" value="SKB39307.1"/>
    <property type="molecule type" value="Genomic_DNA"/>
</dbReference>
<keyword evidence="8" id="KW-1185">Reference proteome</keyword>
<evidence type="ECO:0000313" key="7">
    <source>
        <dbReference type="EMBL" id="SKB39307.1"/>
    </source>
</evidence>
<dbReference type="InterPro" id="IPR013656">
    <property type="entry name" value="PAS_4"/>
</dbReference>
<dbReference type="EC" id="2.7.13.3" evidence="2"/>
<dbReference type="InterPro" id="IPR003661">
    <property type="entry name" value="HisK_dim/P_dom"/>
</dbReference>
<keyword evidence="4" id="KW-0808">Transferase</keyword>
<evidence type="ECO:0000256" key="3">
    <source>
        <dbReference type="ARBA" id="ARBA00022553"/>
    </source>
</evidence>
<comment type="catalytic activity">
    <reaction evidence="1">
        <text>ATP + protein L-histidine = ADP + protein N-phospho-L-histidine.</text>
        <dbReference type="EC" id="2.7.13.3"/>
    </reaction>
</comment>
<name>A0A1T5AWW0_9SPHI</name>
<dbReference type="InterPro" id="IPR036097">
    <property type="entry name" value="HisK_dim/P_sf"/>
</dbReference>
<reference evidence="8" key="1">
    <citation type="submission" date="2017-02" db="EMBL/GenBank/DDBJ databases">
        <authorList>
            <person name="Varghese N."/>
            <person name="Submissions S."/>
        </authorList>
    </citation>
    <scope>NUCLEOTIDE SEQUENCE [LARGE SCALE GENOMIC DNA]</scope>
    <source>
        <strain evidence="8">DSM 24091</strain>
    </source>
</reference>
<evidence type="ECO:0000259" key="6">
    <source>
        <dbReference type="PROSITE" id="PS50109"/>
    </source>
</evidence>
<dbReference type="Pfam" id="PF02518">
    <property type="entry name" value="HATPase_c"/>
    <property type="match status" value="1"/>
</dbReference>
<evidence type="ECO:0000256" key="1">
    <source>
        <dbReference type="ARBA" id="ARBA00000085"/>
    </source>
</evidence>
<dbReference type="SUPFAM" id="SSF55785">
    <property type="entry name" value="PYP-like sensor domain (PAS domain)"/>
    <property type="match status" value="1"/>
</dbReference>
<evidence type="ECO:0000256" key="2">
    <source>
        <dbReference type="ARBA" id="ARBA00012438"/>
    </source>
</evidence>
<dbReference type="InterPro" id="IPR036890">
    <property type="entry name" value="HATPase_C_sf"/>
</dbReference>
<keyword evidence="5 7" id="KW-0418">Kinase</keyword>
<dbReference type="InterPro" id="IPR050351">
    <property type="entry name" value="BphY/WalK/GraS-like"/>
</dbReference>
<dbReference type="SMART" id="SM00388">
    <property type="entry name" value="HisKA"/>
    <property type="match status" value="1"/>
</dbReference>
<dbReference type="PANTHER" id="PTHR42878:SF15">
    <property type="entry name" value="BACTERIOPHYTOCHROME"/>
    <property type="match status" value="1"/>
</dbReference>
<feature type="domain" description="Histidine kinase" evidence="6">
    <location>
        <begin position="150"/>
        <end position="363"/>
    </location>
</feature>
<dbReference type="AlphaFoldDB" id="A0A1T5AWW0"/>
<dbReference type="InterPro" id="IPR005467">
    <property type="entry name" value="His_kinase_dom"/>
</dbReference>
<dbReference type="GO" id="GO:0000155">
    <property type="term" value="F:phosphorelay sensor kinase activity"/>
    <property type="evidence" value="ECO:0007669"/>
    <property type="project" value="InterPro"/>
</dbReference>
<dbReference type="OrthoDB" id="9811889at2"/>
<gene>
    <name evidence="7" type="ORF">SAMN05660841_00238</name>
</gene>
<dbReference type="PRINTS" id="PR00344">
    <property type="entry name" value="BCTRLSENSOR"/>
</dbReference>
<dbReference type="GO" id="GO:0030295">
    <property type="term" value="F:protein kinase activator activity"/>
    <property type="evidence" value="ECO:0007669"/>
    <property type="project" value="TreeGrafter"/>
</dbReference>
<proteinExistence type="predicted"/>
<evidence type="ECO:0000256" key="5">
    <source>
        <dbReference type="ARBA" id="ARBA00022777"/>
    </source>
</evidence>
<dbReference type="CDD" id="cd00082">
    <property type="entry name" value="HisKA"/>
    <property type="match status" value="1"/>
</dbReference>
<dbReference type="GO" id="GO:0000156">
    <property type="term" value="F:phosphorelay response regulator activity"/>
    <property type="evidence" value="ECO:0007669"/>
    <property type="project" value="TreeGrafter"/>
</dbReference>
<sequence length="367" mass="40970">MIQYDLDLLQVLEHSPLACAVYDNPDLRIAFVNDAMLTMWCAPKDILGKRFGEVFPGFRIEGFESILEKVWQSGITYRATDTPAVIVDGSEKHLRYFDFEYKALLDESGETYAILHTSTDVTTRVETNSKLRIQQEQLSFNNDLETLTHTLSHDVKNPLSVAKMGIHYLKNQKDALSANTLQWYDMIDQALINVENIINQTAQLSAARSIANIQNVHCVTAKIPAWCEEIKLLQPSFAGDIRLGQLLPIYGDIGAIYQIFMNIISNAIKYTAQIDNAEIAIYSEQTDKGVAYFIKDNGIGIPESELSKIFCVFSRASNAAEHHGTGIGLCLAKRIIERYGGSINVSSTEGKGTLVRLFFLDKGNSKS</sequence>
<dbReference type="GO" id="GO:0007234">
    <property type="term" value="P:osmosensory signaling via phosphorelay pathway"/>
    <property type="evidence" value="ECO:0007669"/>
    <property type="project" value="TreeGrafter"/>
</dbReference>
<evidence type="ECO:0000256" key="4">
    <source>
        <dbReference type="ARBA" id="ARBA00022679"/>
    </source>
</evidence>
<dbReference type="Gene3D" id="3.30.450.20">
    <property type="entry name" value="PAS domain"/>
    <property type="match status" value="1"/>
</dbReference>